<dbReference type="Gene3D" id="3.40.50.1000">
    <property type="entry name" value="HAD superfamily/HAD-like"/>
    <property type="match status" value="1"/>
</dbReference>
<gene>
    <name evidence="1" type="ORF">M3M28_08010</name>
</gene>
<dbReference type="NCBIfam" id="TIGR01509">
    <property type="entry name" value="HAD-SF-IA-v3"/>
    <property type="match status" value="1"/>
</dbReference>
<dbReference type="EMBL" id="CP097160">
    <property type="protein sequence ID" value="UQN14008.1"/>
    <property type="molecule type" value="Genomic_DNA"/>
</dbReference>
<dbReference type="SUPFAM" id="SSF56784">
    <property type="entry name" value="HAD-like"/>
    <property type="match status" value="1"/>
</dbReference>
<dbReference type="PRINTS" id="PR00413">
    <property type="entry name" value="HADHALOGNASE"/>
</dbReference>
<dbReference type="Pfam" id="PF13419">
    <property type="entry name" value="HAD_2"/>
    <property type="match status" value="1"/>
</dbReference>
<sequence length="230" mass="24319">MTTSQLPAAILFDLDGTLVDSEPLWGASERAMADRHGSRWTEADARSTIGKPLVVTIAEMRALGLPLTADEALNELLDVMVGHHNHGVEWMPGVETLLATLGEAKVPAAVVSASFRRVIDAVLAAAPEGAFQHSVAGDEVHANKPEPEPYLTAAERLGVAIEDSLVIEDSVSGATSGVTAGAHVLVVPSNLEQLDEFERLGVSLTDSLERIGVDELARLHSGERLRLGIA</sequence>
<reference evidence="1" key="1">
    <citation type="submission" date="2022-05" db="EMBL/GenBank/DDBJ databases">
        <title>Complete genome sequence of toluene-degrading Gulosibacter sediminis strain ACHW.36C.</title>
        <authorList>
            <person name="Wai A.C."/>
            <person name="Lai G.K."/>
            <person name="Griffin S.D."/>
            <person name="Leung F.C."/>
        </authorList>
    </citation>
    <scope>NUCLEOTIDE SEQUENCE [LARGE SCALE GENOMIC DNA]</scope>
    <source>
        <strain evidence="1">ACHW.36C</strain>
    </source>
</reference>
<dbReference type="Gene3D" id="1.10.150.240">
    <property type="entry name" value="Putative phosphatase, domain 2"/>
    <property type="match status" value="1"/>
</dbReference>
<evidence type="ECO:0000313" key="1">
    <source>
        <dbReference type="EMBL" id="UQN14008.1"/>
    </source>
</evidence>
<dbReference type="InterPro" id="IPR023214">
    <property type="entry name" value="HAD_sf"/>
</dbReference>
<dbReference type="InterPro" id="IPR041492">
    <property type="entry name" value="HAD_2"/>
</dbReference>
<name>A0ABY4MYD7_9MICO</name>
<proteinExistence type="predicted"/>
<protein>
    <submittedName>
        <fullName evidence="1">HAD family phosphatase</fullName>
    </submittedName>
</protein>
<dbReference type="InterPro" id="IPR036412">
    <property type="entry name" value="HAD-like_sf"/>
</dbReference>
<dbReference type="SFLD" id="SFLDS00003">
    <property type="entry name" value="Haloacid_Dehalogenase"/>
    <property type="match status" value="1"/>
</dbReference>
<dbReference type="PANTHER" id="PTHR18901">
    <property type="entry name" value="2-DEOXYGLUCOSE-6-PHOSPHATE PHOSPHATASE 2"/>
    <property type="match status" value="1"/>
</dbReference>
<dbReference type="InterPro" id="IPR006439">
    <property type="entry name" value="HAD-SF_hydro_IA"/>
</dbReference>
<dbReference type="SFLD" id="SFLDG01129">
    <property type="entry name" value="C1.5:_HAD__Beta-PGM__Phosphata"/>
    <property type="match status" value="1"/>
</dbReference>
<dbReference type="CDD" id="cd07505">
    <property type="entry name" value="HAD_BPGM-like"/>
    <property type="match status" value="1"/>
</dbReference>
<dbReference type="InterPro" id="IPR023198">
    <property type="entry name" value="PGP-like_dom2"/>
</dbReference>
<accession>A0ABY4MYD7</accession>
<organism evidence="1">
    <name type="scientific">Gulosibacter sediminis</name>
    <dbReference type="NCBI Taxonomy" id="1729695"/>
    <lineage>
        <taxon>Bacteria</taxon>
        <taxon>Bacillati</taxon>
        <taxon>Actinomycetota</taxon>
        <taxon>Actinomycetes</taxon>
        <taxon>Micrococcales</taxon>
        <taxon>Microbacteriaceae</taxon>
        <taxon>Gulosibacter</taxon>
    </lineage>
</organism>
<dbReference type="PANTHER" id="PTHR18901:SF38">
    <property type="entry name" value="PSEUDOURIDINE-5'-PHOSPHATASE"/>
    <property type="match status" value="1"/>
</dbReference>